<dbReference type="GO" id="GO:0030151">
    <property type="term" value="F:molybdenum ion binding"/>
    <property type="evidence" value="ECO:0007669"/>
    <property type="project" value="InterPro"/>
</dbReference>
<organism evidence="2 3">
    <name type="scientific">Pseudonocardia bannensis</name>
    <dbReference type="NCBI Taxonomy" id="630973"/>
    <lineage>
        <taxon>Bacteria</taxon>
        <taxon>Bacillati</taxon>
        <taxon>Actinomycetota</taxon>
        <taxon>Actinomycetes</taxon>
        <taxon>Pseudonocardiales</taxon>
        <taxon>Pseudonocardiaceae</taxon>
        <taxon>Pseudonocardia</taxon>
    </lineage>
</organism>
<proteinExistence type="predicted"/>
<evidence type="ECO:0000313" key="2">
    <source>
        <dbReference type="EMBL" id="NMH91253.1"/>
    </source>
</evidence>
<feature type="domain" description="MOSC" evidence="1">
    <location>
        <begin position="31"/>
        <end position="165"/>
    </location>
</feature>
<name>A0A848DFC5_9PSEU</name>
<dbReference type="PANTHER" id="PTHR30212">
    <property type="entry name" value="PROTEIN YIIM"/>
    <property type="match status" value="1"/>
</dbReference>
<dbReference type="InterPro" id="IPR005302">
    <property type="entry name" value="MoCF_Sase_C"/>
</dbReference>
<gene>
    <name evidence="2" type="ORF">HF519_06540</name>
</gene>
<sequence length="216" mass="22914">MDGGRVVSVNLATAGVQSVISRHGRSGIDKRPASGAVRLDVDGVEGDVIVDRKHHGGPEQAVYAYAVEDLAFWAAELERPMRPGQVGENLTVAGFDCSGAVIGERWRVGAAVLRVTAPRIPCATFASFAGVPDLVVRFMRARRPGCYLAVERPAAVRAGDPVRMLDRPAHGVTVADVLAAVGGRRELLGRVARARDDFGPRGREWLATAVTAAART</sequence>
<dbReference type="GO" id="GO:0030170">
    <property type="term" value="F:pyridoxal phosphate binding"/>
    <property type="evidence" value="ECO:0007669"/>
    <property type="project" value="InterPro"/>
</dbReference>
<protein>
    <submittedName>
        <fullName evidence="2">MOSC domain-containing protein</fullName>
    </submittedName>
</protein>
<keyword evidence="3" id="KW-1185">Reference proteome</keyword>
<dbReference type="PROSITE" id="PS51340">
    <property type="entry name" value="MOSC"/>
    <property type="match status" value="1"/>
</dbReference>
<reference evidence="2 3" key="1">
    <citation type="submission" date="2020-04" db="EMBL/GenBank/DDBJ databases">
        <authorList>
            <person name="Klaysubun C."/>
            <person name="Duangmal K."/>
            <person name="Lipun K."/>
        </authorList>
    </citation>
    <scope>NUCLEOTIDE SEQUENCE [LARGE SCALE GENOMIC DNA]</scope>
    <source>
        <strain evidence="2 3">DSM 45300</strain>
    </source>
</reference>
<dbReference type="RefSeq" id="WP_169411128.1">
    <property type="nucleotide sequence ID" value="NZ_JAAXKZ010000015.1"/>
</dbReference>
<evidence type="ECO:0000259" key="1">
    <source>
        <dbReference type="PROSITE" id="PS51340"/>
    </source>
</evidence>
<dbReference type="Gene3D" id="2.40.33.20">
    <property type="entry name" value="PK beta-barrel domain-like"/>
    <property type="match status" value="1"/>
</dbReference>
<dbReference type="Pfam" id="PF03473">
    <property type="entry name" value="MOSC"/>
    <property type="match status" value="1"/>
</dbReference>
<dbReference type="GO" id="GO:0003824">
    <property type="term" value="F:catalytic activity"/>
    <property type="evidence" value="ECO:0007669"/>
    <property type="project" value="InterPro"/>
</dbReference>
<dbReference type="Proteomes" id="UP000586918">
    <property type="component" value="Unassembled WGS sequence"/>
</dbReference>
<dbReference type="AlphaFoldDB" id="A0A848DFC5"/>
<dbReference type="SUPFAM" id="SSF50800">
    <property type="entry name" value="PK beta-barrel domain-like"/>
    <property type="match status" value="1"/>
</dbReference>
<accession>A0A848DFC5</accession>
<comment type="caution">
    <text evidence="2">The sequence shown here is derived from an EMBL/GenBank/DDBJ whole genome shotgun (WGS) entry which is preliminary data.</text>
</comment>
<evidence type="ECO:0000313" key="3">
    <source>
        <dbReference type="Proteomes" id="UP000586918"/>
    </source>
</evidence>
<dbReference type="InterPro" id="IPR011037">
    <property type="entry name" value="Pyrv_Knase-like_insert_dom_sf"/>
</dbReference>
<dbReference type="InterPro" id="IPR052353">
    <property type="entry name" value="Benzoxazolinone_Detox_Enz"/>
</dbReference>
<dbReference type="PANTHER" id="PTHR30212:SF2">
    <property type="entry name" value="PROTEIN YIIM"/>
    <property type="match status" value="1"/>
</dbReference>
<dbReference type="EMBL" id="JAAXKZ010000015">
    <property type="protein sequence ID" value="NMH91253.1"/>
    <property type="molecule type" value="Genomic_DNA"/>
</dbReference>